<protein>
    <submittedName>
        <fullName evidence="2">Predicted protein</fullName>
    </submittedName>
</protein>
<organism evidence="3">
    <name type="scientific">Micromonas pusilla (strain CCMP1545)</name>
    <name type="common">Picoplanktonic green alga</name>
    <dbReference type="NCBI Taxonomy" id="564608"/>
    <lineage>
        <taxon>Eukaryota</taxon>
        <taxon>Viridiplantae</taxon>
        <taxon>Chlorophyta</taxon>
        <taxon>Mamiellophyceae</taxon>
        <taxon>Mamiellales</taxon>
        <taxon>Mamiellaceae</taxon>
        <taxon>Micromonas</taxon>
    </lineage>
</organism>
<evidence type="ECO:0000313" key="3">
    <source>
        <dbReference type="Proteomes" id="UP000001876"/>
    </source>
</evidence>
<dbReference type="KEGG" id="mpp:MICPUCDRAFT_54505"/>
<keyword evidence="3" id="KW-1185">Reference proteome</keyword>
<feature type="region of interest" description="Disordered" evidence="1">
    <location>
        <begin position="26"/>
        <end position="56"/>
    </location>
</feature>
<evidence type="ECO:0000313" key="2">
    <source>
        <dbReference type="EMBL" id="EEH51359.1"/>
    </source>
</evidence>
<sequence length="89" mass="9163">MAGDVCFVKGLSDAFQAWLGAAAAAAASASGRPPTTLLGDPSRREGWAPKPGWGGGRMEKVAAYVVETAATSALTEGEGRRRTVVWRSG</sequence>
<proteinExistence type="predicted"/>
<dbReference type="AlphaFoldDB" id="C1N9H4"/>
<gene>
    <name evidence="2" type="ORF">MICPUCDRAFT_54505</name>
</gene>
<dbReference type="EMBL" id="GG663751">
    <property type="protein sequence ID" value="EEH51359.1"/>
    <property type="molecule type" value="Genomic_DNA"/>
</dbReference>
<evidence type="ECO:0000256" key="1">
    <source>
        <dbReference type="SAM" id="MobiDB-lite"/>
    </source>
</evidence>
<reference evidence="2 3" key="1">
    <citation type="journal article" date="2009" name="Science">
        <title>Green evolution and dynamic adaptations revealed by genomes of the marine picoeukaryotes Micromonas.</title>
        <authorList>
            <person name="Worden A.Z."/>
            <person name="Lee J.H."/>
            <person name="Mock T."/>
            <person name="Rouze P."/>
            <person name="Simmons M.P."/>
            <person name="Aerts A.L."/>
            <person name="Allen A.E."/>
            <person name="Cuvelier M.L."/>
            <person name="Derelle E."/>
            <person name="Everett M.V."/>
            <person name="Foulon E."/>
            <person name="Grimwood J."/>
            <person name="Gundlach H."/>
            <person name="Henrissat B."/>
            <person name="Napoli C."/>
            <person name="McDonald S.M."/>
            <person name="Parker M.S."/>
            <person name="Rombauts S."/>
            <person name="Salamov A."/>
            <person name="Von Dassow P."/>
            <person name="Badger J.H."/>
            <person name="Coutinho P.M."/>
            <person name="Demir E."/>
            <person name="Dubchak I."/>
            <person name="Gentemann C."/>
            <person name="Eikrem W."/>
            <person name="Gready J.E."/>
            <person name="John U."/>
            <person name="Lanier W."/>
            <person name="Lindquist E.A."/>
            <person name="Lucas S."/>
            <person name="Mayer K.F."/>
            <person name="Moreau H."/>
            <person name="Not F."/>
            <person name="Otillar R."/>
            <person name="Panaud O."/>
            <person name="Pangilinan J."/>
            <person name="Paulsen I."/>
            <person name="Piegu B."/>
            <person name="Poliakov A."/>
            <person name="Robbens S."/>
            <person name="Schmutz J."/>
            <person name="Toulza E."/>
            <person name="Wyss T."/>
            <person name="Zelensky A."/>
            <person name="Zhou K."/>
            <person name="Armbrust E.V."/>
            <person name="Bhattacharya D."/>
            <person name="Goodenough U.W."/>
            <person name="Van de Peer Y."/>
            <person name="Grigoriev I.V."/>
        </authorList>
    </citation>
    <scope>NUCLEOTIDE SEQUENCE [LARGE SCALE GENOMIC DNA]</scope>
    <source>
        <strain evidence="2 3">CCMP1545</strain>
    </source>
</reference>
<dbReference type="RefSeq" id="XP_003064454.1">
    <property type="nucleotide sequence ID" value="XM_003064408.1"/>
</dbReference>
<name>C1N9H4_MICPC</name>
<dbReference type="GeneID" id="9689895"/>
<accession>C1N9H4</accession>
<dbReference type="Proteomes" id="UP000001876">
    <property type="component" value="Unassembled WGS sequence"/>
</dbReference>